<comment type="pathway">
    <text evidence="1 8">Cofactor biosynthesis; (R)-pantothenate biosynthesis; (R)-pantothenate from (R)-pantoate and beta-alanine: step 1/1.</text>
</comment>
<dbReference type="PANTHER" id="PTHR21299:SF1">
    <property type="entry name" value="PANTOATE--BETA-ALANINE LIGASE"/>
    <property type="match status" value="1"/>
</dbReference>
<dbReference type="EC" id="6.3.2.1" evidence="8"/>
<keyword evidence="10" id="KW-1185">Reference proteome</keyword>
<feature type="binding site" evidence="8">
    <location>
        <position position="60"/>
    </location>
    <ligand>
        <name>(R)-pantoate</name>
        <dbReference type="ChEBI" id="CHEBI:15980"/>
    </ligand>
</feature>
<dbReference type="InterPro" id="IPR003721">
    <property type="entry name" value="Pantoate_ligase"/>
</dbReference>
<dbReference type="GO" id="GO:0005524">
    <property type="term" value="F:ATP binding"/>
    <property type="evidence" value="ECO:0007669"/>
    <property type="project" value="UniProtKB-KW"/>
</dbReference>
<gene>
    <name evidence="8" type="primary">panC</name>
    <name evidence="9" type="ORF">SAMN05421770_101626</name>
</gene>
<keyword evidence="3 8" id="KW-0436">Ligase</keyword>
<evidence type="ECO:0000256" key="1">
    <source>
        <dbReference type="ARBA" id="ARBA00004990"/>
    </source>
</evidence>
<dbReference type="RefSeq" id="WP_089406902.1">
    <property type="nucleotide sequence ID" value="NZ_FZOU01000001.1"/>
</dbReference>
<dbReference type="PANTHER" id="PTHR21299">
    <property type="entry name" value="CYTIDYLATE KINASE/PANTOATE-BETA-ALANINE LIGASE"/>
    <property type="match status" value="1"/>
</dbReference>
<dbReference type="GO" id="GO:0005829">
    <property type="term" value="C:cytosol"/>
    <property type="evidence" value="ECO:0007669"/>
    <property type="project" value="TreeGrafter"/>
</dbReference>
<keyword evidence="5 8" id="KW-0547">Nucleotide-binding</keyword>
<evidence type="ECO:0000256" key="6">
    <source>
        <dbReference type="ARBA" id="ARBA00022840"/>
    </source>
</evidence>
<keyword evidence="8" id="KW-0963">Cytoplasm</keyword>
<dbReference type="InterPro" id="IPR014729">
    <property type="entry name" value="Rossmann-like_a/b/a_fold"/>
</dbReference>
<name>A0A239DSA2_9BACT</name>
<evidence type="ECO:0000256" key="7">
    <source>
        <dbReference type="ARBA" id="ARBA00048258"/>
    </source>
</evidence>
<reference evidence="9 10" key="1">
    <citation type="submission" date="2017-06" db="EMBL/GenBank/DDBJ databases">
        <authorList>
            <person name="Kim H.J."/>
            <person name="Triplett B.A."/>
        </authorList>
    </citation>
    <scope>NUCLEOTIDE SEQUENCE [LARGE SCALE GENOMIC DNA]</scope>
    <source>
        <strain evidence="9 10">DSM 18704</strain>
    </source>
</reference>
<dbReference type="HAMAP" id="MF_00158">
    <property type="entry name" value="PanC"/>
    <property type="match status" value="1"/>
</dbReference>
<feature type="binding site" evidence="8">
    <location>
        <begin position="146"/>
        <end position="149"/>
    </location>
    <ligand>
        <name>ATP</name>
        <dbReference type="ChEBI" id="CHEBI:30616"/>
    </ligand>
</feature>
<evidence type="ECO:0000313" key="10">
    <source>
        <dbReference type="Proteomes" id="UP000198356"/>
    </source>
</evidence>
<dbReference type="EMBL" id="FZOU01000001">
    <property type="protein sequence ID" value="SNS35370.1"/>
    <property type="molecule type" value="Genomic_DNA"/>
</dbReference>
<comment type="catalytic activity">
    <reaction evidence="7 8">
        <text>(R)-pantoate + beta-alanine + ATP = (R)-pantothenate + AMP + diphosphate + H(+)</text>
        <dbReference type="Rhea" id="RHEA:10912"/>
        <dbReference type="ChEBI" id="CHEBI:15378"/>
        <dbReference type="ChEBI" id="CHEBI:15980"/>
        <dbReference type="ChEBI" id="CHEBI:29032"/>
        <dbReference type="ChEBI" id="CHEBI:30616"/>
        <dbReference type="ChEBI" id="CHEBI:33019"/>
        <dbReference type="ChEBI" id="CHEBI:57966"/>
        <dbReference type="ChEBI" id="CHEBI:456215"/>
        <dbReference type="EC" id="6.3.2.1"/>
    </reaction>
</comment>
<dbReference type="Pfam" id="PF02569">
    <property type="entry name" value="Pantoate_ligase"/>
    <property type="match status" value="1"/>
</dbReference>
<comment type="subunit">
    <text evidence="8">Homodimer.</text>
</comment>
<dbReference type="Gene3D" id="3.30.1300.10">
    <property type="entry name" value="Pantoate-beta-alanine ligase, C-terminal domain"/>
    <property type="match status" value="1"/>
</dbReference>
<evidence type="ECO:0000256" key="3">
    <source>
        <dbReference type="ARBA" id="ARBA00022598"/>
    </source>
</evidence>
<dbReference type="InterPro" id="IPR042176">
    <property type="entry name" value="Pantoate_ligase_C"/>
</dbReference>
<dbReference type="OrthoDB" id="9773087at2"/>
<sequence length="279" mass="30033">MRILTTIAEARIACREARMRGELGLVPTMGALHAGHISLVRRAREDCETVAVSIFVNPLQFAANEDFGKYPRQFEQDCRMLEAAGVELLFAPTAEEMYPAGAATFVDVGELGAKLDGASRPGHFRGVATVVSKLLHVIAPDKAYFGQKDAVQVAVLARMMRDLNFEAELVRCPIVRDADCLAMSSRNAYLSAAERQQALALPRALIAMKAAIAAGERSPVRVLAEGLIVLAAEPGVAFEYLEAVDADTLERVTKIEPGTLIAVAARVGGTRLIDNMLAE</sequence>
<keyword evidence="6 8" id="KW-0067">ATP-binding</keyword>
<feature type="binding site" evidence="8">
    <location>
        <position position="60"/>
    </location>
    <ligand>
        <name>beta-alanine</name>
        <dbReference type="ChEBI" id="CHEBI:57966"/>
    </ligand>
</feature>
<dbReference type="FunFam" id="3.40.50.620:FF:000013">
    <property type="entry name" value="Pantothenate synthetase"/>
    <property type="match status" value="1"/>
</dbReference>
<dbReference type="Proteomes" id="UP000198356">
    <property type="component" value="Unassembled WGS sequence"/>
</dbReference>
<keyword evidence="4 8" id="KW-0566">Pantothenate biosynthesis</keyword>
<feature type="active site" description="Proton donor" evidence="8">
    <location>
        <position position="36"/>
    </location>
</feature>
<comment type="subcellular location">
    <subcellularLocation>
        <location evidence="8">Cytoplasm</location>
    </subcellularLocation>
</comment>
<evidence type="ECO:0000256" key="2">
    <source>
        <dbReference type="ARBA" id="ARBA00009256"/>
    </source>
</evidence>
<feature type="binding site" evidence="8">
    <location>
        <begin position="29"/>
        <end position="36"/>
    </location>
    <ligand>
        <name>ATP</name>
        <dbReference type="ChEBI" id="CHEBI:30616"/>
    </ligand>
</feature>
<dbReference type="GO" id="GO:0004592">
    <property type="term" value="F:pantoate-beta-alanine ligase activity"/>
    <property type="evidence" value="ECO:0007669"/>
    <property type="project" value="UniProtKB-UniRule"/>
</dbReference>
<evidence type="ECO:0000256" key="4">
    <source>
        <dbReference type="ARBA" id="ARBA00022655"/>
    </source>
</evidence>
<comment type="similarity">
    <text evidence="2 8">Belongs to the pantothenate synthetase family.</text>
</comment>
<comment type="miscellaneous">
    <text evidence="8">The reaction proceeds by a bi uni uni bi ping pong mechanism.</text>
</comment>
<organism evidence="9 10">
    <name type="scientific">Granulicella rosea</name>
    <dbReference type="NCBI Taxonomy" id="474952"/>
    <lineage>
        <taxon>Bacteria</taxon>
        <taxon>Pseudomonadati</taxon>
        <taxon>Acidobacteriota</taxon>
        <taxon>Terriglobia</taxon>
        <taxon>Terriglobales</taxon>
        <taxon>Acidobacteriaceae</taxon>
        <taxon>Granulicella</taxon>
    </lineage>
</organism>
<evidence type="ECO:0000256" key="8">
    <source>
        <dbReference type="HAMAP-Rule" id="MF_00158"/>
    </source>
</evidence>
<dbReference type="NCBIfam" id="TIGR00018">
    <property type="entry name" value="panC"/>
    <property type="match status" value="1"/>
</dbReference>
<dbReference type="AlphaFoldDB" id="A0A239DSA2"/>
<proteinExistence type="inferred from homology"/>
<dbReference type="NCBIfam" id="TIGR00125">
    <property type="entry name" value="cyt_tran_rel"/>
    <property type="match status" value="1"/>
</dbReference>
<dbReference type="CDD" id="cd00560">
    <property type="entry name" value="PanC"/>
    <property type="match status" value="1"/>
</dbReference>
<accession>A0A239DSA2</accession>
<feature type="binding site" evidence="8">
    <location>
        <position position="152"/>
    </location>
    <ligand>
        <name>(R)-pantoate</name>
        <dbReference type="ChEBI" id="CHEBI:15980"/>
    </ligand>
</feature>
<comment type="function">
    <text evidence="8">Catalyzes the condensation of pantoate with beta-alanine in an ATP-dependent reaction via a pantoyl-adenylate intermediate.</text>
</comment>
<feature type="binding site" evidence="8">
    <location>
        <position position="175"/>
    </location>
    <ligand>
        <name>ATP</name>
        <dbReference type="ChEBI" id="CHEBI:30616"/>
    </ligand>
</feature>
<evidence type="ECO:0000313" key="9">
    <source>
        <dbReference type="EMBL" id="SNS35370.1"/>
    </source>
</evidence>
<dbReference type="InterPro" id="IPR004821">
    <property type="entry name" value="Cyt_trans-like"/>
</dbReference>
<dbReference type="UniPathway" id="UPA00028">
    <property type="reaction ID" value="UER00005"/>
</dbReference>
<protein>
    <recommendedName>
        <fullName evidence="8">Pantothenate synthetase</fullName>
        <shortName evidence="8">PS</shortName>
        <ecNumber evidence="8">6.3.2.1</ecNumber>
    </recommendedName>
    <alternativeName>
        <fullName evidence="8">Pantoate--beta-alanine ligase</fullName>
    </alternativeName>
    <alternativeName>
        <fullName evidence="8">Pantoate-activating enzyme</fullName>
    </alternativeName>
</protein>
<feature type="binding site" evidence="8">
    <location>
        <begin position="183"/>
        <end position="186"/>
    </location>
    <ligand>
        <name>ATP</name>
        <dbReference type="ChEBI" id="CHEBI:30616"/>
    </ligand>
</feature>
<evidence type="ECO:0000256" key="5">
    <source>
        <dbReference type="ARBA" id="ARBA00022741"/>
    </source>
</evidence>
<dbReference type="GO" id="GO:0015940">
    <property type="term" value="P:pantothenate biosynthetic process"/>
    <property type="evidence" value="ECO:0007669"/>
    <property type="project" value="UniProtKB-UniRule"/>
</dbReference>
<dbReference type="SUPFAM" id="SSF52374">
    <property type="entry name" value="Nucleotidylyl transferase"/>
    <property type="match status" value="1"/>
</dbReference>
<dbReference type="Gene3D" id="3.40.50.620">
    <property type="entry name" value="HUPs"/>
    <property type="match status" value="1"/>
</dbReference>